<feature type="domain" description="F-box" evidence="1">
    <location>
        <begin position="1"/>
        <end position="51"/>
    </location>
</feature>
<dbReference type="KEGG" id="vg:35382110"/>
<dbReference type="InterPro" id="IPR001810">
    <property type="entry name" value="F-box_dom"/>
</dbReference>
<organism evidence="2">
    <name type="scientific">Orpheovirus IHUMI-LCC2</name>
    <dbReference type="NCBI Taxonomy" id="2023057"/>
    <lineage>
        <taxon>Viruses</taxon>
        <taxon>Varidnaviria</taxon>
        <taxon>Bamfordvirae</taxon>
        <taxon>Nucleocytoviricota</taxon>
        <taxon>Megaviricetes</taxon>
        <taxon>Pimascovirales</taxon>
        <taxon>Ocovirineae</taxon>
        <taxon>Orpheoviridae</taxon>
        <taxon>Alphaorpheovirus</taxon>
        <taxon>Alphaorpheovirus massiliense</taxon>
    </lineage>
</organism>
<reference evidence="2" key="1">
    <citation type="submission" date="2017-08" db="EMBL/GenBank/DDBJ databases">
        <authorList>
            <consortium name="Urmite Genomes"/>
        </authorList>
    </citation>
    <scope>NUCLEOTIDE SEQUENCE [LARGE SCALE GENOMIC DNA]</scope>
    <source>
        <strain evidence="2">IHUMI-LCC2</strain>
    </source>
</reference>
<dbReference type="Pfam" id="PF00646">
    <property type="entry name" value="F-box"/>
    <property type="match status" value="1"/>
</dbReference>
<dbReference type="InterPro" id="IPR036047">
    <property type="entry name" value="F-box-like_dom_sf"/>
</dbReference>
<evidence type="ECO:0000313" key="3">
    <source>
        <dbReference type="Proteomes" id="UP000236316"/>
    </source>
</evidence>
<dbReference type="EMBL" id="LT906555">
    <property type="protein sequence ID" value="SNW62237.1"/>
    <property type="molecule type" value="Genomic_DNA"/>
</dbReference>
<accession>A0A2I2L3Z2</accession>
<protein>
    <submittedName>
        <fullName evidence="2">F-box domain-containing protein</fullName>
    </submittedName>
</protein>
<dbReference type="RefSeq" id="YP_009448539.1">
    <property type="nucleotide sequence ID" value="NC_036594.1"/>
</dbReference>
<gene>
    <name evidence="2" type="ORF">ORPV_333</name>
</gene>
<dbReference type="SUPFAM" id="SSF81383">
    <property type="entry name" value="F-box domain"/>
    <property type="match status" value="1"/>
</dbReference>
<dbReference type="PROSITE" id="PS50181">
    <property type="entry name" value="FBOX"/>
    <property type="match status" value="1"/>
</dbReference>
<name>A0A2I2L3Z2_9VIRU</name>
<keyword evidence="3" id="KW-1185">Reference proteome</keyword>
<evidence type="ECO:0000313" key="2">
    <source>
        <dbReference type="EMBL" id="SNW62237.1"/>
    </source>
</evidence>
<sequence>MNLLYLPLDIHHLIILYLHPYYLLSLSLVNKFYNNLLHKRHKFILHKWLSLSIYSSLSLHQSIKLLDFIYPPVYRINTMNDVNKYTKIFYSAIYENFPLIDLMSISKSYTSIPFPFILSHPDEIFLSVHKNYILGEILPCLREKRLDYIKERYGLQFSDLVKYNLLSNYSSSIYYNNNIFKDVKIYQLLYSRKPYELFLSKKQTFFDCSVIFRHSYEGIIYDNQESVIAHILYSKEHNTSLLHIKDLILEYIEYITLFVLNIKCDQIFKEIINSRIVMNYMVCYLWRLDDDVFIYNIKMIYSMFSQEEGLFYNFIIAPLSNSKQYRKLYLCSKVIPNFDISYLIRLL</sequence>
<dbReference type="GeneID" id="35382110"/>
<evidence type="ECO:0000259" key="1">
    <source>
        <dbReference type="PROSITE" id="PS50181"/>
    </source>
</evidence>
<dbReference type="Proteomes" id="UP000236316">
    <property type="component" value="Segment"/>
</dbReference>
<proteinExistence type="predicted"/>